<name>A0A178MT49_9PROT</name>
<proteinExistence type="predicted"/>
<protein>
    <submittedName>
        <fullName evidence="1">Uncharacterized protein</fullName>
    </submittedName>
</protein>
<dbReference type="STRING" id="1285242.A6A04_14900"/>
<accession>A0A178MT49</accession>
<dbReference type="AlphaFoldDB" id="A0A178MT49"/>
<comment type="caution">
    <text evidence="1">The sequence shown here is derived from an EMBL/GenBank/DDBJ whole genome shotgun (WGS) entry which is preliminary data.</text>
</comment>
<sequence length="85" mass="9305">MEDAPVQGVIGNTIRFSPMSLALHPDHMTAAERLDEIAEILVTGAMRLMARKSTRLSADAGDCSVDFTGHQSVHGSDRNCRRPRK</sequence>
<dbReference type="EMBL" id="LWQT01000041">
    <property type="protein sequence ID" value="OAN53001.1"/>
    <property type="molecule type" value="Genomic_DNA"/>
</dbReference>
<dbReference type="Proteomes" id="UP000078428">
    <property type="component" value="Unassembled WGS sequence"/>
</dbReference>
<evidence type="ECO:0000313" key="1">
    <source>
        <dbReference type="EMBL" id="OAN53001.1"/>
    </source>
</evidence>
<gene>
    <name evidence="1" type="ORF">A6A04_14900</name>
</gene>
<keyword evidence="2" id="KW-1185">Reference proteome</keyword>
<evidence type="ECO:0000313" key="2">
    <source>
        <dbReference type="Proteomes" id="UP000078428"/>
    </source>
</evidence>
<organism evidence="1 2">
    <name type="scientific">Paramagnetospirillum marisnigri</name>
    <dbReference type="NCBI Taxonomy" id="1285242"/>
    <lineage>
        <taxon>Bacteria</taxon>
        <taxon>Pseudomonadati</taxon>
        <taxon>Pseudomonadota</taxon>
        <taxon>Alphaproteobacteria</taxon>
        <taxon>Rhodospirillales</taxon>
        <taxon>Magnetospirillaceae</taxon>
        <taxon>Paramagnetospirillum</taxon>
    </lineage>
</organism>
<reference evidence="1 2" key="1">
    <citation type="submission" date="2016-04" db="EMBL/GenBank/DDBJ databases">
        <title>Draft genome sequence of freshwater magnetotactic bacteria Magnetospirillum marisnigri SP-1 and Magnetospirillum moscoviense BB-1.</title>
        <authorList>
            <person name="Koziaeva V."/>
            <person name="Dziuba M.V."/>
            <person name="Ivanov T.M."/>
            <person name="Kuznetsov B."/>
            <person name="Grouzdev D.S."/>
        </authorList>
    </citation>
    <scope>NUCLEOTIDE SEQUENCE [LARGE SCALE GENOMIC DNA]</scope>
    <source>
        <strain evidence="1 2">SP-1</strain>
    </source>
</reference>